<comment type="caution">
    <text evidence="9">The sequence shown here is derived from an EMBL/GenBank/DDBJ whole genome shotgun (WGS) entry which is preliminary data.</text>
</comment>
<keyword evidence="4" id="KW-0808">Transferase</keyword>
<dbReference type="InterPro" id="IPR036890">
    <property type="entry name" value="HATPase_C_sf"/>
</dbReference>
<comment type="catalytic activity">
    <reaction evidence="1">
        <text>ATP + protein L-histidine = ADP + protein N-phospho-L-histidine.</text>
        <dbReference type="EC" id="2.7.13.3"/>
    </reaction>
</comment>
<keyword evidence="6" id="KW-0902">Two-component regulatory system</keyword>
<dbReference type="EC" id="2.7.13.3" evidence="2"/>
<keyword evidence="7" id="KW-0472">Membrane</keyword>
<feature type="transmembrane region" description="Helical" evidence="7">
    <location>
        <begin position="33"/>
        <end position="53"/>
    </location>
</feature>
<dbReference type="SUPFAM" id="SSF47384">
    <property type="entry name" value="Homodimeric domain of signal transducing histidine kinase"/>
    <property type="match status" value="1"/>
</dbReference>
<evidence type="ECO:0000256" key="3">
    <source>
        <dbReference type="ARBA" id="ARBA00022553"/>
    </source>
</evidence>
<evidence type="ECO:0000313" key="10">
    <source>
        <dbReference type="Proteomes" id="UP000647587"/>
    </source>
</evidence>
<organism evidence="9 10">
    <name type="scientific">Deinococcus malanensis</name>
    <dbReference type="NCBI Taxonomy" id="1706855"/>
    <lineage>
        <taxon>Bacteria</taxon>
        <taxon>Thermotogati</taxon>
        <taxon>Deinococcota</taxon>
        <taxon>Deinococci</taxon>
        <taxon>Deinococcales</taxon>
        <taxon>Deinococcaceae</taxon>
        <taxon>Deinococcus</taxon>
    </lineage>
</organism>
<dbReference type="InterPro" id="IPR003661">
    <property type="entry name" value="HisK_dim/P_dom"/>
</dbReference>
<feature type="transmembrane region" description="Helical" evidence="7">
    <location>
        <begin position="171"/>
        <end position="194"/>
    </location>
</feature>
<dbReference type="InterPro" id="IPR004358">
    <property type="entry name" value="Sig_transdc_His_kin-like_C"/>
</dbReference>
<dbReference type="EMBL" id="BMPP01000010">
    <property type="protein sequence ID" value="GGK30511.1"/>
    <property type="molecule type" value="Genomic_DNA"/>
</dbReference>
<feature type="domain" description="Histidine kinase" evidence="8">
    <location>
        <begin position="214"/>
        <end position="413"/>
    </location>
</feature>
<evidence type="ECO:0000256" key="7">
    <source>
        <dbReference type="SAM" id="Phobius"/>
    </source>
</evidence>
<proteinExistence type="predicted"/>
<dbReference type="SMART" id="SM00387">
    <property type="entry name" value="HATPase_c"/>
    <property type="match status" value="1"/>
</dbReference>
<keyword evidence="7" id="KW-1133">Transmembrane helix</keyword>
<name>A0ABQ2EWX4_9DEIO</name>
<accession>A0ABQ2EWX4</accession>
<dbReference type="PANTHER" id="PTHR43711:SF1">
    <property type="entry name" value="HISTIDINE KINASE 1"/>
    <property type="match status" value="1"/>
</dbReference>
<dbReference type="CDD" id="cd00075">
    <property type="entry name" value="HATPase"/>
    <property type="match status" value="1"/>
</dbReference>
<keyword evidence="5" id="KW-0418">Kinase</keyword>
<dbReference type="Pfam" id="PF02518">
    <property type="entry name" value="HATPase_c"/>
    <property type="match status" value="1"/>
</dbReference>
<dbReference type="Proteomes" id="UP000647587">
    <property type="component" value="Unassembled WGS sequence"/>
</dbReference>
<keyword evidence="3" id="KW-0597">Phosphoprotein</keyword>
<evidence type="ECO:0000256" key="4">
    <source>
        <dbReference type="ARBA" id="ARBA00022679"/>
    </source>
</evidence>
<keyword evidence="10" id="KW-1185">Reference proteome</keyword>
<evidence type="ECO:0000256" key="5">
    <source>
        <dbReference type="ARBA" id="ARBA00022777"/>
    </source>
</evidence>
<dbReference type="InterPro" id="IPR050736">
    <property type="entry name" value="Sensor_HK_Regulatory"/>
</dbReference>
<reference evidence="10" key="1">
    <citation type="journal article" date="2019" name="Int. J. Syst. Evol. Microbiol.">
        <title>The Global Catalogue of Microorganisms (GCM) 10K type strain sequencing project: providing services to taxonomists for standard genome sequencing and annotation.</title>
        <authorList>
            <consortium name="The Broad Institute Genomics Platform"/>
            <consortium name="The Broad Institute Genome Sequencing Center for Infectious Disease"/>
            <person name="Wu L."/>
            <person name="Ma J."/>
        </authorList>
    </citation>
    <scope>NUCLEOTIDE SEQUENCE [LARGE SCALE GENOMIC DNA]</scope>
    <source>
        <strain evidence="10">JCM 30331</strain>
    </source>
</reference>
<dbReference type="InterPro" id="IPR036097">
    <property type="entry name" value="HisK_dim/P_sf"/>
</dbReference>
<dbReference type="InterPro" id="IPR005467">
    <property type="entry name" value="His_kinase_dom"/>
</dbReference>
<keyword evidence="7" id="KW-0812">Transmembrane</keyword>
<protein>
    <recommendedName>
        <fullName evidence="2">histidine kinase</fullName>
        <ecNumber evidence="2">2.7.13.3</ecNumber>
    </recommendedName>
</protein>
<dbReference type="PANTHER" id="PTHR43711">
    <property type="entry name" value="TWO-COMPONENT HISTIDINE KINASE"/>
    <property type="match status" value="1"/>
</dbReference>
<dbReference type="InterPro" id="IPR003594">
    <property type="entry name" value="HATPase_dom"/>
</dbReference>
<gene>
    <name evidence="9" type="ORF">GCM10008955_25350</name>
</gene>
<dbReference type="CDD" id="cd00082">
    <property type="entry name" value="HisKA"/>
    <property type="match status" value="1"/>
</dbReference>
<dbReference type="Gene3D" id="1.10.287.130">
    <property type="match status" value="1"/>
</dbReference>
<dbReference type="SUPFAM" id="SSF55874">
    <property type="entry name" value="ATPase domain of HSP90 chaperone/DNA topoisomerase II/histidine kinase"/>
    <property type="match status" value="1"/>
</dbReference>
<evidence type="ECO:0000256" key="2">
    <source>
        <dbReference type="ARBA" id="ARBA00012438"/>
    </source>
</evidence>
<evidence type="ECO:0000313" key="9">
    <source>
        <dbReference type="EMBL" id="GGK30511.1"/>
    </source>
</evidence>
<evidence type="ECO:0000256" key="6">
    <source>
        <dbReference type="ARBA" id="ARBA00023012"/>
    </source>
</evidence>
<evidence type="ECO:0000256" key="1">
    <source>
        <dbReference type="ARBA" id="ARBA00000085"/>
    </source>
</evidence>
<sequence length="428" mass="47672">MGVVGGPHHARTVKLLSLLQGVPRAVLLRETALALLPALLTLGLLLLATQPAYRTLIDNKETWSPYEYRALAQELQTYQIARLDPTVTTDERRRSWERALSSASTPGQFYELALVENYGEARLVSIKEDLQRNTPSSVRRAVMTALRLNAQADTFTRVRGPVPALQRLRSALILTAGLTALMSLLLITRALLMWRTERERRSRREARQREALSLASHELRRPLQSLLLASDLLRHAQSAEQRQHLLSLIEDSVVQLDSRADLTRLNDLYLDVSLRVQRTDLRPLVQRLAARRVDVCVPDAPLVWPVDANRVRQVLENLVENALKYTTGLVEVRLCLAGNRPEITVRDYGPGIPPALIERVFLPYERGPQGLDDGHGLGLALVRRYARAHGGDVCLSHAPDGGLIATVRLGEPSSLLSEPARAGLSLRP</sequence>
<dbReference type="PROSITE" id="PS50109">
    <property type="entry name" value="HIS_KIN"/>
    <property type="match status" value="1"/>
</dbReference>
<dbReference type="PRINTS" id="PR00344">
    <property type="entry name" value="BCTRLSENSOR"/>
</dbReference>
<evidence type="ECO:0000259" key="8">
    <source>
        <dbReference type="PROSITE" id="PS50109"/>
    </source>
</evidence>
<dbReference type="Gene3D" id="3.30.565.10">
    <property type="entry name" value="Histidine kinase-like ATPase, C-terminal domain"/>
    <property type="match status" value="1"/>
</dbReference>